<gene>
    <name evidence="1" type="ORF">TO73_1633</name>
</gene>
<protein>
    <submittedName>
        <fullName evidence="1">Hydrolase (HAD superfamily)</fullName>
    </submittedName>
</protein>
<dbReference type="GO" id="GO:0016787">
    <property type="term" value="F:hydrolase activity"/>
    <property type="evidence" value="ECO:0007669"/>
    <property type="project" value="UniProtKB-KW"/>
</dbReference>
<keyword evidence="1" id="KW-0378">Hydrolase</keyword>
<name>A0ABM5VMS8_THEA5</name>
<evidence type="ECO:0000313" key="1">
    <source>
        <dbReference type="EMBL" id="ALJ91471.1"/>
    </source>
</evidence>
<keyword evidence="2" id="KW-1185">Reference proteome</keyword>
<dbReference type="RefSeq" id="WP_003044645.1">
    <property type="nucleotide sequence ID" value="NZ_CP010822.1"/>
</dbReference>
<dbReference type="Gene3D" id="3.40.50.1000">
    <property type="entry name" value="HAD superfamily/HAD-like"/>
    <property type="match status" value="1"/>
</dbReference>
<dbReference type="Proteomes" id="UP000058660">
    <property type="component" value="Chromosome"/>
</dbReference>
<organism evidence="1 2">
    <name type="scientific">Thermus aquaticus (strain ATCC BAA-2747 / Y51MC23)</name>
    <dbReference type="NCBI Taxonomy" id="498848"/>
    <lineage>
        <taxon>Bacteria</taxon>
        <taxon>Thermotogati</taxon>
        <taxon>Deinococcota</taxon>
        <taxon>Deinococci</taxon>
        <taxon>Thermales</taxon>
        <taxon>Thermaceae</taxon>
        <taxon>Thermus</taxon>
    </lineage>
</organism>
<dbReference type="EMBL" id="CP010822">
    <property type="protein sequence ID" value="ALJ91471.1"/>
    <property type="molecule type" value="Genomic_DNA"/>
</dbReference>
<evidence type="ECO:0000313" key="2">
    <source>
        <dbReference type="Proteomes" id="UP000058660"/>
    </source>
</evidence>
<dbReference type="PROSITE" id="PS01229">
    <property type="entry name" value="COF_2"/>
    <property type="match status" value="1"/>
</dbReference>
<dbReference type="SUPFAM" id="SSF56784">
    <property type="entry name" value="HAD-like"/>
    <property type="match status" value="1"/>
</dbReference>
<proteinExistence type="predicted"/>
<dbReference type="Gene3D" id="3.30.1240.10">
    <property type="match status" value="1"/>
</dbReference>
<dbReference type="PANTHER" id="PTHR10000">
    <property type="entry name" value="PHOSPHOSERINE PHOSPHATASE"/>
    <property type="match status" value="1"/>
</dbReference>
<sequence length="275" mass="28345">MGGHSAVKLVLVDVDGTLVGKDGVPPCVWPRVEALRAKGVRLSLITGRPGRGETLGYARRLDPTGLHVFESGAVVLALSQDPHGPPATPVHVAALPKAAAQEAIRLARRLGLPLEGYTAQGGFYVEGDSPLLQAHQDLLGLKAEGADLLRLEEPLVRLQVLAGPEAPLGALLDALPPGLTYHVAESPKMPGVCFVSLTKAGVSKLSAARLVAEAYGLSLAECAMVGDGENDLELIRAVGLGVAMGNAPESVKRAAKRVVAPVEACGLGEALDLLG</sequence>
<dbReference type="InterPro" id="IPR023214">
    <property type="entry name" value="HAD_sf"/>
</dbReference>
<dbReference type="PANTHER" id="PTHR10000:SF8">
    <property type="entry name" value="HAD SUPERFAMILY HYDROLASE-LIKE, TYPE 3"/>
    <property type="match status" value="1"/>
</dbReference>
<reference evidence="2" key="1">
    <citation type="journal article" date="2015" name="PLoS ONE">
        <title>Complete Genome Sequence of Thermus aquaticus Y51MC23.</title>
        <authorList>
            <person name="Brumm P.J."/>
            <person name="Monsma S."/>
            <person name="Keough B."/>
            <person name="Jasinovica S."/>
            <person name="Ferguson E."/>
            <person name="Schoenfeld T."/>
            <person name="Lodes M."/>
            <person name="Mead D.A."/>
        </authorList>
    </citation>
    <scope>NUCLEOTIDE SEQUENCE [LARGE SCALE GENOMIC DNA]</scope>
    <source>
        <strain evidence="2">BAA-2747 / Y51MC23</strain>
    </source>
</reference>
<dbReference type="Pfam" id="PF08282">
    <property type="entry name" value="Hydrolase_3"/>
    <property type="match status" value="1"/>
</dbReference>
<dbReference type="InterPro" id="IPR036412">
    <property type="entry name" value="HAD-like_sf"/>
</dbReference>
<accession>A0ABM5VMS8</accession>